<evidence type="ECO:0000256" key="1">
    <source>
        <dbReference type="ARBA" id="ARBA00022737"/>
    </source>
</evidence>
<feature type="domain" description="RRM" evidence="5">
    <location>
        <begin position="53"/>
        <end position="129"/>
    </location>
</feature>
<protein>
    <recommendedName>
        <fullName evidence="5">RRM domain-containing protein</fullName>
    </recommendedName>
</protein>
<sequence length="953" mass="107338">MTLRSLGYAYVNFQQQADAERALDTMNFNIIKGRPVRIMWSQRDPSLRKSGVGNIFIKNLDKSIDSKALYDTFSAFGNILSSKVVCDENGSKGYGFVHFETREAAERAIERLNGMLLNDRKVFIGHFKSRKEREAEMGARAKKFTNVYVKNFGEDMDDDKLKEIFSKFGPTLSTRWISLSQPWNGNDLHWLKLMRTSFRFSDEESESDDASMAASMDSEGEVAFVHGIDAVLDMPIKIYLGLAKPSAIGDLWRKDHLRSHVFPPSVAEERTHLCFLWDPFCGFHSGHGQERQRHFARAHANGQLPRQMNPVYLQPAVDIFITTMERKRLTLAEVDENLFRFSDEESESDDASMAASMDSEGEVAFVHGIDAVLDMPPFGTRAFVTGGHGQERQRHFARAHANGQLPRQMNPVYLQPAAGASHWHSTPIPYCMRNAGLHTSESPRLPGNIGAYYTNQELYWQQVYWEWYMQTYYSHLSSLQQWHMACHQNHMQNMAKQKRTTPPPQLRKRKRKAFSGDEGSFSHSSSESEAYADEGQPPSKRPRENLFGEEPLVCDAVVTKEGEAFFSDQILGLLEGIPGILDLAAEMGFSWISLSQPWNGNDLHWLKLMRTSFRFSDEESESDDASMAASMDSEGEVAFVHGIDAVLDMPSESEAHADEGQPPSKRPRENLFGEEPLVCDAVVTKEGEAFFSDQILGLLEGIPGILDLAAEMGFSWISLSQPWNGNDLHWLKLMRTSFRFSDEESESDDASMAASMDSEGEVAFVHGIDAVLDMPIKIYLGLAKPSAIGDLWRKDHLRSHVFPPSVAEERTHLCFLWDPFCGFHSGHGQERQRHFARAHANGQLPRQMNPVYLQPAAGASHWHSRRSLLYANAGLHTSESPGCLETLELLYQPGALLAAGLLGVVQADYYSHLSSLEQWHMACHQNHLQNMPSKSADSTTAAAEEKEEGLLWR</sequence>
<dbReference type="PANTHER" id="PTHR48025">
    <property type="entry name" value="OS02G0815200 PROTEIN"/>
    <property type="match status" value="1"/>
</dbReference>
<evidence type="ECO:0000256" key="2">
    <source>
        <dbReference type="ARBA" id="ARBA00022884"/>
    </source>
</evidence>
<dbReference type="SMART" id="SM00360">
    <property type="entry name" value="RRM"/>
    <property type="match status" value="2"/>
</dbReference>
<dbReference type="Gene3D" id="3.30.70.330">
    <property type="match status" value="3"/>
</dbReference>
<evidence type="ECO:0000313" key="7">
    <source>
        <dbReference type="Proteomes" id="UP001239994"/>
    </source>
</evidence>
<dbReference type="FunFam" id="3.30.70.330:FF:000003">
    <property type="entry name" value="Polyadenylate-binding protein"/>
    <property type="match status" value="1"/>
</dbReference>
<dbReference type="InterPro" id="IPR045305">
    <property type="entry name" value="RRM2_I_PABPs"/>
</dbReference>
<feature type="region of interest" description="Disordered" evidence="4">
    <location>
        <begin position="493"/>
        <end position="546"/>
    </location>
</feature>
<dbReference type="Pfam" id="PF00076">
    <property type="entry name" value="RRM_1"/>
    <property type="match status" value="3"/>
</dbReference>
<name>A0AAD8ZHF0_9TELE</name>
<dbReference type="PANTHER" id="PTHR48025:SF1">
    <property type="entry name" value="RRM DOMAIN-CONTAINING PROTEIN"/>
    <property type="match status" value="1"/>
</dbReference>
<feature type="region of interest" description="Disordered" evidence="4">
    <location>
        <begin position="930"/>
        <end position="953"/>
    </location>
</feature>
<evidence type="ECO:0000259" key="5">
    <source>
        <dbReference type="PROSITE" id="PS50102"/>
    </source>
</evidence>
<keyword evidence="7" id="KW-1185">Reference proteome</keyword>
<proteinExistence type="predicted"/>
<feature type="compositionally biased region" description="Polar residues" evidence="4">
    <location>
        <begin position="930"/>
        <end position="941"/>
    </location>
</feature>
<dbReference type="InterPro" id="IPR000504">
    <property type="entry name" value="RRM_dom"/>
</dbReference>
<feature type="domain" description="RRM" evidence="5">
    <location>
        <begin position="1"/>
        <end position="43"/>
    </location>
</feature>
<dbReference type="GO" id="GO:0003729">
    <property type="term" value="F:mRNA binding"/>
    <property type="evidence" value="ECO:0007669"/>
    <property type="project" value="TreeGrafter"/>
</dbReference>
<reference evidence="6" key="1">
    <citation type="submission" date="2023-03" db="EMBL/GenBank/DDBJ databases">
        <title>Electrophorus voltai genome.</title>
        <authorList>
            <person name="Bian C."/>
        </authorList>
    </citation>
    <scope>NUCLEOTIDE SEQUENCE</scope>
    <source>
        <strain evidence="6">CB-2022</strain>
        <tissue evidence="6">Muscle</tissue>
    </source>
</reference>
<organism evidence="6 7">
    <name type="scientific">Electrophorus voltai</name>
    <dbReference type="NCBI Taxonomy" id="2609070"/>
    <lineage>
        <taxon>Eukaryota</taxon>
        <taxon>Metazoa</taxon>
        <taxon>Chordata</taxon>
        <taxon>Craniata</taxon>
        <taxon>Vertebrata</taxon>
        <taxon>Euteleostomi</taxon>
        <taxon>Actinopterygii</taxon>
        <taxon>Neopterygii</taxon>
        <taxon>Teleostei</taxon>
        <taxon>Ostariophysi</taxon>
        <taxon>Gymnotiformes</taxon>
        <taxon>Gymnotoidei</taxon>
        <taxon>Gymnotidae</taxon>
        <taxon>Electrophorus</taxon>
    </lineage>
</organism>
<dbReference type="CDD" id="cd12379">
    <property type="entry name" value="RRM2_I_PABPs"/>
    <property type="match status" value="1"/>
</dbReference>
<dbReference type="AlphaFoldDB" id="A0AAD8ZHF0"/>
<dbReference type="InterPro" id="IPR050502">
    <property type="entry name" value="Euk_RNA-bind_prot"/>
</dbReference>
<keyword evidence="2 3" id="KW-0694">RNA-binding</keyword>
<dbReference type="EMBL" id="JAROKS010000013">
    <property type="protein sequence ID" value="KAK1797600.1"/>
    <property type="molecule type" value="Genomic_DNA"/>
</dbReference>
<dbReference type="PROSITE" id="PS50102">
    <property type="entry name" value="RRM"/>
    <property type="match status" value="2"/>
</dbReference>
<comment type="caution">
    <text evidence="6">The sequence shown here is derived from an EMBL/GenBank/DDBJ whole genome shotgun (WGS) entry which is preliminary data.</text>
</comment>
<accession>A0AAD8ZHF0</accession>
<feature type="compositionally biased region" description="Low complexity" evidence="4">
    <location>
        <begin position="516"/>
        <end position="529"/>
    </location>
</feature>
<evidence type="ECO:0000256" key="4">
    <source>
        <dbReference type="SAM" id="MobiDB-lite"/>
    </source>
</evidence>
<evidence type="ECO:0000256" key="3">
    <source>
        <dbReference type="PROSITE-ProRule" id="PRU00176"/>
    </source>
</evidence>
<keyword evidence="1" id="KW-0677">Repeat</keyword>
<dbReference type="InterPro" id="IPR012677">
    <property type="entry name" value="Nucleotide-bd_a/b_plait_sf"/>
</dbReference>
<dbReference type="InterPro" id="IPR035979">
    <property type="entry name" value="RBD_domain_sf"/>
</dbReference>
<gene>
    <name evidence="6" type="ORF">P4O66_000792</name>
</gene>
<evidence type="ECO:0000313" key="6">
    <source>
        <dbReference type="EMBL" id="KAK1797600.1"/>
    </source>
</evidence>
<dbReference type="Proteomes" id="UP001239994">
    <property type="component" value="Unassembled WGS sequence"/>
</dbReference>
<dbReference type="SUPFAM" id="SSF54928">
    <property type="entry name" value="RNA-binding domain, RBD"/>
    <property type="match status" value="2"/>
</dbReference>